<dbReference type="NCBIfam" id="TIGR02432">
    <property type="entry name" value="lysidine_TilS_N"/>
    <property type="match status" value="1"/>
</dbReference>
<comment type="domain">
    <text evidence="8">The N-terminal region contains the highly conserved SGGXDS motif, predicted to be a P-loop motif involved in ATP binding.</text>
</comment>
<dbReference type="SUPFAM" id="SSF56037">
    <property type="entry name" value="PheT/TilS domain"/>
    <property type="match status" value="1"/>
</dbReference>
<dbReference type="GO" id="GO:0032267">
    <property type="term" value="F:tRNA(Ile)-lysidine synthase activity"/>
    <property type="evidence" value="ECO:0007669"/>
    <property type="project" value="UniProtKB-EC"/>
</dbReference>
<dbReference type="InterPro" id="IPR012795">
    <property type="entry name" value="tRNA_Ile_lys_synt_N"/>
</dbReference>
<keyword evidence="2 8" id="KW-0963">Cytoplasm</keyword>
<dbReference type="InterPro" id="IPR011063">
    <property type="entry name" value="TilS/TtcA_N"/>
</dbReference>
<dbReference type="PANTHER" id="PTHR43033:SF1">
    <property type="entry name" value="TRNA(ILE)-LYSIDINE SYNTHASE-RELATED"/>
    <property type="match status" value="1"/>
</dbReference>
<evidence type="ECO:0000256" key="8">
    <source>
        <dbReference type="HAMAP-Rule" id="MF_01161"/>
    </source>
</evidence>
<sequence>MPKPGAIAVALSGGRDSVALLHATRAAVAASAMPVPVVALHVHHGLQPEADAWDDFCAGLCREWGVDYHCTRATVAPRPGEGVEAAARRARYAALASLCRDTAAELLLFAHHLDDQVETVLLRLFRGSGVHGLAGMPPMRRLGPDGPTLLLRPWLEIGRAEIDAYCEAHGLRWIDDPSNDDTRFARNALRRQLPALDDAFPALRANVAQAAAHLSEAARLLDAQAGSRLATLVRPGRDADTHAELDVAGLRALAPAEADAVLRLWLRDLGAQPPSTARLAAMRGQLIEGDGGEPAIRHGELVLRRFRGHILACRPPVNGEPVTVALDWQGQARIAVPAWHGELRFFRDDASGVPESVLRQPLQLAPRRGGERIVLRPGGPARALKQAYQEAGVPAWRRAALPLLWAGGQLVMAAGLGMHRRWPQAPDAPRWRVEWCDERRACTPPEHGGEGR</sequence>
<organism evidence="10 11">
    <name type="scientific">Cupriavidus respiraculi</name>
    <dbReference type="NCBI Taxonomy" id="195930"/>
    <lineage>
        <taxon>Bacteria</taxon>
        <taxon>Pseudomonadati</taxon>
        <taxon>Pseudomonadota</taxon>
        <taxon>Betaproteobacteria</taxon>
        <taxon>Burkholderiales</taxon>
        <taxon>Burkholderiaceae</taxon>
        <taxon>Cupriavidus</taxon>
    </lineage>
</organism>
<dbReference type="NCBIfam" id="TIGR02433">
    <property type="entry name" value="lysidine_TilS_C"/>
    <property type="match status" value="1"/>
</dbReference>
<keyword evidence="3 8" id="KW-0436">Ligase</keyword>
<evidence type="ECO:0000256" key="6">
    <source>
        <dbReference type="ARBA" id="ARBA00022840"/>
    </source>
</evidence>
<evidence type="ECO:0000256" key="4">
    <source>
        <dbReference type="ARBA" id="ARBA00022694"/>
    </source>
</evidence>
<feature type="domain" description="Lysidine-tRNA(Ile) synthetase C-terminal" evidence="9">
    <location>
        <begin position="362"/>
        <end position="435"/>
    </location>
</feature>
<name>A0ABM8WYU1_9BURK</name>
<feature type="binding site" evidence="8">
    <location>
        <begin position="12"/>
        <end position="17"/>
    </location>
    <ligand>
        <name>ATP</name>
        <dbReference type="ChEBI" id="CHEBI:30616"/>
    </ligand>
</feature>
<dbReference type="InterPro" id="IPR012094">
    <property type="entry name" value="tRNA_Ile_lys_synt"/>
</dbReference>
<accession>A0ABM8WYU1</accession>
<evidence type="ECO:0000313" key="10">
    <source>
        <dbReference type="EMBL" id="CAG9172738.1"/>
    </source>
</evidence>
<dbReference type="Gene3D" id="3.40.50.620">
    <property type="entry name" value="HUPs"/>
    <property type="match status" value="1"/>
</dbReference>
<proteinExistence type="inferred from homology"/>
<evidence type="ECO:0000256" key="7">
    <source>
        <dbReference type="ARBA" id="ARBA00048539"/>
    </source>
</evidence>
<dbReference type="InterPro" id="IPR012796">
    <property type="entry name" value="Lysidine-tRNA-synth_C"/>
</dbReference>
<reference evidence="10 11" key="1">
    <citation type="submission" date="2021-08" db="EMBL/GenBank/DDBJ databases">
        <authorList>
            <person name="Peeters C."/>
        </authorList>
    </citation>
    <scope>NUCLEOTIDE SEQUENCE [LARGE SCALE GENOMIC DNA]</scope>
    <source>
        <strain evidence="10 11">LMG 21510</strain>
    </source>
</reference>
<protein>
    <recommendedName>
        <fullName evidence="8">tRNA(Ile)-lysidine synthase</fullName>
        <ecNumber evidence="8">6.3.4.19</ecNumber>
    </recommendedName>
    <alternativeName>
        <fullName evidence="8">tRNA(Ile)-2-lysyl-cytidine synthase</fullName>
    </alternativeName>
    <alternativeName>
        <fullName evidence="8">tRNA(Ile)-lysidine synthetase</fullName>
    </alternativeName>
</protein>
<comment type="similarity">
    <text evidence="8">Belongs to the tRNA(Ile)-lysidine synthase family.</text>
</comment>
<evidence type="ECO:0000259" key="9">
    <source>
        <dbReference type="SMART" id="SM00977"/>
    </source>
</evidence>
<comment type="function">
    <text evidence="8">Ligates lysine onto the cytidine present at position 34 of the AUA codon-specific tRNA(Ile) that contains the anticodon CAU, in an ATP-dependent manner. Cytidine is converted to lysidine, thus changing the amino acid specificity of the tRNA from methionine to isoleucine.</text>
</comment>
<dbReference type="Pfam" id="PF01171">
    <property type="entry name" value="ATP_bind_3"/>
    <property type="match status" value="1"/>
</dbReference>
<dbReference type="Pfam" id="PF11734">
    <property type="entry name" value="TilS_C"/>
    <property type="match status" value="1"/>
</dbReference>
<evidence type="ECO:0000256" key="5">
    <source>
        <dbReference type="ARBA" id="ARBA00022741"/>
    </source>
</evidence>
<dbReference type="Gene3D" id="1.20.59.20">
    <property type="match status" value="1"/>
</dbReference>
<dbReference type="SUPFAM" id="SSF82829">
    <property type="entry name" value="MesJ substrate recognition domain-like"/>
    <property type="match status" value="1"/>
</dbReference>
<evidence type="ECO:0000256" key="1">
    <source>
        <dbReference type="ARBA" id="ARBA00004496"/>
    </source>
</evidence>
<dbReference type="PANTHER" id="PTHR43033">
    <property type="entry name" value="TRNA(ILE)-LYSIDINE SYNTHASE-RELATED"/>
    <property type="match status" value="1"/>
</dbReference>
<gene>
    <name evidence="8 10" type="primary">tilS</name>
    <name evidence="10" type="ORF">LMG21510_02056</name>
</gene>
<dbReference type="InterPro" id="IPR015262">
    <property type="entry name" value="tRNA_Ile_lys_synt_subst-bd"/>
</dbReference>
<evidence type="ECO:0000313" key="11">
    <source>
        <dbReference type="Proteomes" id="UP000721236"/>
    </source>
</evidence>
<dbReference type="EC" id="6.3.4.19" evidence="8"/>
<dbReference type="EMBL" id="CAJZAH010000002">
    <property type="protein sequence ID" value="CAG9172738.1"/>
    <property type="molecule type" value="Genomic_DNA"/>
</dbReference>
<dbReference type="InterPro" id="IPR014729">
    <property type="entry name" value="Rossmann-like_a/b/a_fold"/>
</dbReference>
<evidence type="ECO:0000256" key="3">
    <source>
        <dbReference type="ARBA" id="ARBA00022598"/>
    </source>
</evidence>
<keyword evidence="4 8" id="KW-0819">tRNA processing</keyword>
<dbReference type="CDD" id="cd01992">
    <property type="entry name" value="TilS_N"/>
    <property type="match status" value="1"/>
</dbReference>
<dbReference type="HAMAP" id="MF_01161">
    <property type="entry name" value="tRNA_Ile_lys_synt"/>
    <property type="match status" value="1"/>
</dbReference>
<keyword evidence="11" id="KW-1185">Reference proteome</keyword>
<dbReference type="SUPFAM" id="SSF52402">
    <property type="entry name" value="Adenine nucleotide alpha hydrolases-like"/>
    <property type="match status" value="1"/>
</dbReference>
<evidence type="ECO:0000256" key="2">
    <source>
        <dbReference type="ARBA" id="ARBA00022490"/>
    </source>
</evidence>
<dbReference type="Proteomes" id="UP000721236">
    <property type="component" value="Unassembled WGS sequence"/>
</dbReference>
<keyword evidence="6 8" id="KW-0067">ATP-binding</keyword>
<comment type="subcellular location">
    <subcellularLocation>
        <location evidence="1 8">Cytoplasm</location>
    </subcellularLocation>
</comment>
<dbReference type="Pfam" id="PF09179">
    <property type="entry name" value="TilS"/>
    <property type="match status" value="1"/>
</dbReference>
<keyword evidence="5 8" id="KW-0547">Nucleotide-binding</keyword>
<comment type="caution">
    <text evidence="10">The sequence shown here is derived from an EMBL/GenBank/DDBJ whole genome shotgun (WGS) entry which is preliminary data.</text>
</comment>
<comment type="catalytic activity">
    <reaction evidence="7 8">
        <text>cytidine(34) in tRNA(Ile2) + L-lysine + ATP = lysidine(34) in tRNA(Ile2) + AMP + diphosphate + H(+)</text>
        <dbReference type="Rhea" id="RHEA:43744"/>
        <dbReference type="Rhea" id="RHEA-COMP:10625"/>
        <dbReference type="Rhea" id="RHEA-COMP:10670"/>
        <dbReference type="ChEBI" id="CHEBI:15378"/>
        <dbReference type="ChEBI" id="CHEBI:30616"/>
        <dbReference type="ChEBI" id="CHEBI:32551"/>
        <dbReference type="ChEBI" id="CHEBI:33019"/>
        <dbReference type="ChEBI" id="CHEBI:82748"/>
        <dbReference type="ChEBI" id="CHEBI:83665"/>
        <dbReference type="ChEBI" id="CHEBI:456215"/>
        <dbReference type="EC" id="6.3.4.19"/>
    </reaction>
</comment>
<dbReference type="SMART" id="SM00977">
    <property type="entry name" value="TilS_C"/>
    <property type="match status" value="1"/>
</dbReference>